<evidence type="ECO:0000313" key="7">
    <source>
        <dbReference type="Proteomes" id="UP001291926"/>
    </source>
</evidence>
<reference evidence="6 7" key="1">
    <citation type="journal article" date="2023" name="bioRxiv">
        <title>Genome report: Whole genome sequence and annotation of Penstemon davidsonii.</title>
        <authorList>
            <person name="Ostevik K.L."/>
            <person name="Alabady M."/>
            <person name="Zhang M."/>
            <person name="Rausher M.D."/>
        </authorList>
    </citation>
    <scope>NUCLEOTIDE SEQUENCE [LARGE SCALE GENOMIC DNA]</scope>
    <source>
        <strain evidence="6">DNT005</strain>
        <tissue evidence="6">Whole leaf</tissue>
    </source>
</reference>
<dbReference type="InterPro" id="IPR044974">
    <property type="entry name" value="Disease_R_plants"/>
</dbReference>
<proteinExistence type="predicted"/>
<dbReference type="InterPro" id="IPR036388">
    <property type="entry name" value="WH-like_DNA-bd_sf"/>
</dbReference>
<name>A0ABR0DVL2_9LAMI</name>
<feature type="domain" description="Disease resistance protein winged helix" evidence="5">
    <location>
        <begin position="6"/>
        <end position="74"/>
    </location>
</feature>
<gene>
    <name evidence="6" type="ORF">RD792_018045</name>
</gene>
<evidence type="ECO:0000256" key="3">
    <source>
        <dbReference type="ARBA" id="ARBA00022741"/>
    </source>
</evidence>
<comment type="caution">
    <text evidence="6">The sequence shown here is derived from an EMBL/GenBank/DDBJ whole genome shotgun (WGS) entry which is preliminary data.</text>
</comment>
<dbReference type="InterPro" id="IPR058922">
    <property type="entry name" value="WHD_DRP"/>
</dbReference>
<dbReference type="Pfam" id="PF23559">
    <property type="entry name" value="WHD_DRP"/>
    <property type="match status" value="1"/>
</dbReference>
<keyword evidence="3" id="KW-0547">Nucleotide-binding</keyword>
<evidence type="ECO:0000256" key="2">
    <source>
        <dbReference type="ARBA" id="ARBA00022490"/>
    </source>
</evidence>
<comment type="subcellular location">
    <subcellularLocation>
        <location evidence="1">Cytoplasm</location>
    </subcellularLocation>
</comment>
<keyword evidence="7" id="KW-1185">Reference proteome</keyword>
<keyword evidence="2" id="KW-0963">Cytoplasm</keyword>
<dbReference type="PANTHER" id="PTHR23155">
    <property type="entry name" value="DISEASE RESISTANCE PROTEIN RP"/>
    <property type="match status" value="1"/>
</dbReference>
<protein>
    <recommendedName>
        <fullName evidence="5">Disease resistance protein winged helix domain-containing protein</fullName>
    </recommendedName>
</protein>
<accession>A0ABR0DVL2</accession>
<evidence type="ECO:0000313" key="6">
    <source>
        <dbReference type="EMBL" id="KAK4493109.1"/>
    </source>
</evidence>
<evidence type="ECO:0000259" key="5">
    <source>
        <dbReference type="Pfam" id="PF23559"/>
    </source>
</evidence>
<dbReference type="Gene3D" id="1.10.10.10">
    <property type="entry name" value="Winged helix-like DNA-binding domain superfamily/Winged helix DNA-binding domain"/>
    <property type="match status" value="1"/>
</dbReference>
<sequence>MGVHREGDKFRVSELIKLWVAAIFLKLHMAKNLEEDVEDFCNDLIDRNLIFVSMFGSTWNMKYCKIHDLSRDLCLRKAKKENFINAINVEGLDTSFDLNIHHRIVVHAAIPHRETPLQLLDALQ</sequence>
<evidence type="ECO:0000256" key="1">
    <source>
        <dbReference type="ARBA" id="ARBA00004496"/>
    </source>
</evidence>
<dbReference type="Proteomes" id="UP001291926">
    <property type="component" value="Unassembled WGS sequence"/>
</dbReference>
<organism evidence="6 7">
    <name type="scientific">Penstemon davidsonii</name>
    <dbReference type="NCBI Taxonomy" id="160366"/>
    <lineage>
        <taxon>Eukaryota</taxon>
        <taxon>Viridiplantae</taxon>
        <taxon>Streptophyta</taxon>
        <taxon>Embryophyta</taxon>
        <taxon>Tracheophyta</taxon>
        <taxon>Spermatophyta</taxon>
        <taxon>Magnoliopsida</taxon>
        <taxon>eudicotyledons</taxon>
        <taxon>Gunneridae</taxon>
        <taxon>Pentapetalae</taxon>
        <taxon>asterids</taxon>
        <taxon>lamiids</taxon>
        <taxon>Lamiales</taxon>
        <taxon>Plantaginaceae</taxon>
        <taxon>Cheloneae</taxon>
        <taxon>Penstemon</taxon>
    </lineage>
</organism>
<dbReference type="PANTHER" id="PTHR23155:SF1152">
    <property type="entry name" value="AAA+ ATPASE DOMAIN-CONTAINING PROTEIN"/>
    <property type="match status" value="1"/>
</dbReference>
<keyword evidence="4" id="KW-0067">ATP-binding</keyword>
<dbReference type="EMBL" id="JAYDYQ010000847">
    <property type="protein sequence ID" value="KAK4493109.1"/>
    <property type="molecule type" value="Genomic_DNA"/>
</dbReference>
<evidence type="ECO:0000256" key="4">
    <source>
        <dbReference type="ARBA" id="ARBA00022840"/>
    </source>
</evidence>